<dbReference type="EMBL" id="VDCV01000014">
    <property type="protein sequence ID" value="KAB5526575.1"/>
    <property type="molecule type" value="Genomic_DNA"/>
</dbReference>
<evidence type="ECO:0000256" key="3">
    <source>
        <dbReference type="ARBA" id="ARBA00023242"/>
    </source>
</evidence>
<name>A0A5N5KAQ6_9ROSI</name>
<evidence type="ECO:0000256" key="5">
    <source>
        <dbReference type="RuleBase" id="RU367127"/>
    </source>
</evidence>
<dbReference type="InterPro" id="IPR031137">
    <property type="entry name" value="GRF"/>
</dbReference>
<dbReference type="AlphaFoldDB" id="A0A5N5KAQ6"/>
<protein>
    <recommendedName>
        <fullName evidence="5">Growth-regulating factor</fullName>
    </recommendedName>
</protein>
<feature type="region of interest" description="Disordered" evidence="6">
    <location>
        <begin position="325"/>
        <end position="364"/>
    </location>
</feature>
<keyword evidence="10" id="KW-1185">Reference proteome</keyword>
<dbReference type="GO" id="GO:0005634">
    <property type="term" value="C:nucleus"/>
    <property type="evidence" value="ECO:0007669"/>
    <property type="project" value="UniProtKB-SubCell"/>
</dbReference>
<evidence type="ECO:0000256" key="4">
    <source>
        <dbReference type="PROSITE-ProRule" id="PRU01002"/>
    </source>
</evidence>
<feature type="region of interest" description="Disordered" evidence="6">
    <location>
        <begin position="648"/>
        <end position="669"/>
    </location>
</feature>
<dbReference type="PANTHER" id="PTHR31602">
    <property type="entry name" value="GROWTH-REGULATING FACTOR 5"/>
    <property type="match status" value="1"/>
</dbReference>
<proteinExistence type="inferred from homology"/>
<dbReference type="PROSITE" id="PS51667">
    <property type="entry name" value="WRC"/>
    <property type="match status" value="1"/>
</dbReference>
<comment type="similarity">
    <text evidence="2 5">Belongs to the GRF family.</text>
</comment>
<dbReference type="Pfam" id="PF08880">
    <property type="entry name" value="QLQ"/>
    <property type="match status" value="1"/>
</dbReference>
<dbReference type="PROSITE" id="PS51666">
    <property type="entry name" value="QLQ"/>
    <property type="match status" value="1"/>
</dbReference>
<dbReference type="InterPro" id="IPR014977">
    <property type="entry name" value="WRC_dom"/>
</dbReference>
<dbReference type="GO" id="GO:0005524">
    <property type="term" value="F:ATP binding"/>
    <property type="evidence" value="ECO:0007669"/>
    <property type="project" value="UniProtKB-UniRule"/>
</dbReference>
<dbReference type="InterPro" id="IPR014978">
    <property type="entry name" value="Gln-Leu-Gln_QLQ"/>
</dbReference>
<sequence length="686" mass="74520">MPTQTVGGALVSAGFASHHARRRVKWKLQRCTFAAQGRTSILPNMPSPFQSMNDRERYRATASGLCKAKDLVVFACFFYMDFGVQVGLDGLVGSDTSNSGFTSLASSDPEAKQGLYGSGFFKQERPGNIDGDWRSSKLSKTESMLLEQSNTSFLKSSSNSLFSNGQQQQMLSFSCPKPAPSVERSSQNATLPYFHLTSSARNRNTGYSSGIFNAASMHGVLTETRWPFTQSQWMELEHQALIYKYIAANVPIPSNLIIPIRKALDSSGFPSFSAGFFRSNTLPWGAFHMGFSSNTDPEPGRCRRTDGKKWRCARDAVTDQKYCERHMNRGRHRSRKPVEGQSGHSAATTTTVKPANGTSSSTSATVVGLRSAVSDSLTIAHNQQQGASPSNLSASNTLSRMFLAKESGGERTRDASALSMLRSNIDLKSKETPFFISKQQDSYGESLRNEFGLVTSDSLLNHSQRSSSLMSCRNFGSSQDLTDQESVSQHSLRQFMDDWPKSQSDRSAVSWPELDQQSERTQLSISIPMAPADFMSSTSSPNNEKINLSPLRLSREFDPIQMGLGVGGGGLANEPPNQKQANWIPISWGTSMGGPLGEVLHSTNNNAAAAECKTTSSLNLMTYRWDNSPRIGSSPTGVLQKSAFASLSNSSAGSSPRAENKTNEGGSLCNDLLGSTIVHSSSLPAM</sequence>
<evidence type="ECO:0000259" key="7">
    <source>
        <dbReference type="PROSITE" id="PS51666"/>
    </source>
</evidence>
<organism evidence="9 10">
    <name type="scientific">Salix brachista</name>
    <dbReference type="NCBI Taxonomy" id="2182728"/>
    <lineage>
        <taxon>Eukaryota</taxon>
        <taxon>Viridiplantae</taxon>
        <taxon>Streptophyta</taxon>
        <taxon>Embryophyta</taxon>
        <taxon>Tracheophyta</taxon>
        <taxon>Spermatophyta</taxon>
        <taxon>Magnoliopsida</taxon>
        <taxon>eudicotyledons</taxon>
        <taxon>Gunneridae</taxon>
        <taxon>Pentapetalae</taxon>
        <taxon>rosids</taxon>
        <taxon>fabids</taxon>
        <taxon>Malpighiales</taxon>
        <taxon>Salicaceae</taxon>
        <taxon>Saliceae</taxon>
        <taxon>Salix</taxon>
    </lineage>
</organism>
<evidence type="ECO:0000256" key="1">
    <source>
        <dbReference type="ARBA" id="ARBA00004123"/>
    </source>
</evidence>
<gene>
    <name evidence="9" type="ORF">DKX38_020422</name>
</gene>
<evidence type="ECO:0000256" key="6">
    <source>
        <dbReference type="SAM" id="MobiDB-lite"/>
    </source>
</evidence>
<accession>A0A5N5KAQ6</accession>
<reference evidence="10" key="1">
    <citation type="journal article" date="2019" name="Gigascience">
        <title>De novo genome assembly of the endangered Acer yangbiense, a plant species with extremely small populations endemic to Yunnan Province, China.</title>
        <authorList>
            <person name="Yang J."/>
            <person name="Wariss H.M."/>
            <person name="Tao L."/>
            <person name="Zhang R."/>
            <person name="Yun Q."/>
            <person name="Hollingsworth P."/>
            <person name="Dao Z."/>
            <person name="Luo G."/>
            <person name="Guo H."/>
            <person name="Ma Y."/>
            <person name="Sun W."/>
        </authorList>
    </citation>
    <scope>NUCLEOTIDE SEQUENCE [LARGE SCALE GENOMIC DNA]</scope>
    <source>
        <strain evidence="10">cv. br00</strain>
    </source>
</reference>
<feature type="domain" description="WRC" evidence="8">
    <location>
        <begin position="296"/>
        <end position="340"/>
    </location>
</feature>
<comment type="domain">
    <text evidence="5">The QLQ domain and WRC domain may be involved in protein-protein interaction and DNA-binding, respectively.</text>
</comment>
<evidence type="ECO:0000313" key="10">
    <source>
        <dbReference type="Proteomes" id="UP000326939"/>
    </source>
</evidence>
<keyword evidence="5" id="KW-0804">Transcription</keyword>
<evidence type="ECO:0000256" key="2">
    <source>
        <dbReference type="ARBA" id="ARBA00008122"/>
    </source>
</evidence>
<feature type="compositionally biased region" description="Low complexity" evidence="6">
    <location>
        <begin position="648"/>
        <end position="657"/>
    </location>
</feature>
<dbReference type="SMART" id="SM00951">
    <property type="entry name" value="QLQ"/>
    <property type="match status" value="1"/>
</dbReference>
<comment type="caution">
    <text evidence="9">The sequence shown here is derived from an EMBL/GenBank/DDBJ whole genome shotgun (WGS) entry which is preliminary data.</text>
</comment>
<feature type="compositionally biased region" description="Polar residues" evidence="6">
    <location>
        <begin position="342"/>
        <end position="357"/>
    </location>
</feature>
<feature type="domain" description="QLQ" evidence="7">
    <location>
        <begin position="227"/>
        <end position="262"/>
    </location>
</feature>
<dbReference type="GO" id="GO:0006355">
    <property type="term" value="P:regulation of DNA-templated transcription"/>
    <property type="evidence" value="ECO:0007669"/>
    <property type="project" value="InterPro"/>
</dbReference>
<dbReference type="GO" id="GO:0099402">
    <property type="term" value="P:plant organ development"/>
    <property type="evidence" value="ECO:0007669"/>
    <property type="project" value="UniProtKB-ARBA"/>
</dbReference>
<evidence type="ECO:0000313" key="9">
    <source>
        <dbReference type="EMBL" id="KAB5526575.1"/>
    </source>
</evidence>
<feature type="short sequence motif" description="Bipartite nuclear localization signal" evidence="4">
    <location>
        <begin position="329"/>
        <end position="336"/>
    </location>
</feature>
<dbReference type="Proteomes" id="UP000326939">
    <property type="component" value="Chromosome 14"/>
</dbReference>
<feature type="region of interest" description="Disordered" evidence="6">
    <location>
        <begin position="498"/>
        <end position="517"/>
    </location>
</feature>
<comment type="subcellular location">
    <subcellularLocation>
        <location evidence="1 4 5">Nucleus</location>
    </subcellularLocation>
</comment>
<keyword evidence="3 4" id="KW-0539">Nucleus</keyword>
<keyword evidence="5" id="KW-0805">Transcription regulation</keyword>
<evidence type="ECO:0000259" key="8">
    <source>
        <dbReference type="PROSITE" id="PS51667"/>
    </source>
</evidence>
<dbReference type="Pfam" id="PF08879">
    <property type="entry name" value="WRC"/>
    <property type="match status" value="1"/>
</dbReference>
<dbReference type="PANTHER" id="PTHR31602:SF51">
    <property type="entry name" value="GROWTH-REGULATING FACTOR"/>
    <property type="match status" value="1"/>
</dbReference>
<comment type="function">
    <text evidence="5">Transcription activator.</text>
</comment>
<feature type="short sequence motif" description="Bipartite nuclear localization signal" evidence="4">
    <location>
        <begin position="301"/>
        <end position="311"/>
    </location>
</feature>
<dbReference type="GO" id="GO:0006351">
    <property type="term" value="P:DNA-templated transcription"/>
    <property type="evidence" value="ECO:0007669"/>
    <property type="project" value="UniProtKB-UniRule"/>
</dbReference>
<keyword evidence="5" id="KW-0010">Activator</keyword>